<comment type="caution">
    <text evidence="2">The sequence shown here is derived from an EMBL/GenBank/DDBJ whole genome shotgun (WGS) entry which is preliminary data.</text>
</comment>
<dbReference type="Proteomes" id="UP000320235">
    <property type="component" value="Unassembled WGS sequence"/>
</dbReference>
<evidence type="ECO:0000256" key="1">
    <source>
        <dbReference type="SAM" id="MobiDB-lite"/>
    </source>
</evidence>
<evidence type="ECO:0000313" key="2">
    <source>
        <dbReference type="EMBL" id="TQM27987.1"/>
    </source>
</evidence>
<sequence length="55" mass="5726">MVTLPTSAAGSAVSILISPGVLVLIERTLVPDDEGSDPFGPDDFTHDNWPAAEGF</sequence>
<name>A0A543F2C7_9MICO</name>
<evidence type="ECO:0000313" key="3">
    <source>
        <dbReference type="Proteomes" id="UP000320235"/>
    </source>
</evidence>
<accession>A0A543F2C7</accession>
<dbReference type="AlphaFoldDB" id="A0A543F2C7"/>
<keyword evidence="3" id="KW-1185">Reference proteome</keyword>
<gene>
    <name evidence="2" type="ORF">FB391_2025</name>
</gene>
<organism evidence="2 3">
    <name type="scientific">Microbacterium kyungheense</name>
    <dbReference type="NCBI Taxonomy" id="1263636"/>
    <lineage>
        <taxon>Bacteria</taxon>
        <taxon>Bacillati</taxon>
        <taxon>Actinomycetota</taxon>
        <taxon>Actinomycetes</taxon>
        <taxon>Micrococcales</taxon>
        <taxon>Microbacteriaceae</taxon>
        <taxon>Microbacterium</taxon>
    </lineage>
</organism>
<feature type="region of interest" description="Disordered" evidence="1">
    <location>
        <begin position="34"/>
        <end position="55"/>
    </location>
</feature>
<dbReference type="EMBL" id="VFPE01000002">
    <property type="protein sequence ID" value="TQM27987.1"/>
    <property type="molecule type" value="Genomic_DNA"/>
</dbReference>
<reference evidence="2 3" key="1">
    <citation type="submission" date="2019-06" db="EMBL/GenBank/DDBJ databases">
        <title>Sequencing the genomes of 1000 actinobacteria strains.</title>
        <authorList>
            <person name="Klenk H.-P."/>
        </authorList>
    </citation>
    <scope>NUCLEOTIDE SEQUENCE [LARGE SCALE GENOMIC DNA]</scope>
    <source>
        <strain evidence="2 3">DSM 105492</strain>
    </source>
</reference>
<proteinExistence type="predicted"/>
<protein>
    <submittedName>
        <fullName evidence="2">Uncharacterized protein</fullName>
    </submittedName>
</protein>